<evidence type="ECO:0000256" key="6">
    <source>
        <dbReference type="ARBA" id="ARBA00022884"/>
    </source>
</evidence>
<evidence type="ECO:0000256" key="1">
    <source>
        <dbReference type="ARBA" id="ARBA00012552"/>
    </source>
</evidence>
<dbReference type="SMART" id="SM00487">
    <property type="entry name" value="DEXDc"/>
    <property type="match status" value="1"/>
</dbReference>
<proteinExistence type="inferred from homology"/>
<evidence type="ECO:0000256" key="9">
    <source>
        <dbReference type="SAM" id="MobiDB-lite"/>
    </source>
</evidence>
<dbReference type="AlphaFoldDB" id="A0A9N7N300"/>
<evidence type="ECO:0000256" key="3">
    <source>
        <dbReference type="ARBA" id="ARBA00022801"/>
    </source>
</evidence>
<dbReference type="InterPro" id="IPR001650">
    <property type="entry name" value="Helicase_C-like"/>
</dbReference>
<dbReference type="Pfam" id="PF00270">
    <property type="entry name" value="DEAD"/>
    <property type="match status" value="1"/>
</dbReference>
<keyword evidence="3" id="KW-0378">Hydrolase</keyword>
<gene>
    <name evidence="12" type="ORF">SHERM_19072</name>
</gene>
<dbReference type="GO" id="GO:0003723">
    <property type="term" value="F:RNA binding"/>
    <property type="evidence" value="ECO:0007669"/>
    <property type="project" value="UniProtKB-KW"/>
</dbReference>
<keyword evidence="4 12" id="KW-0347">Helicase</keyword>
<dbReference type="InterPro" id="IPR014001">
    <property type="entry name" value="Helicase_ATP-bd"/>
</dbReference>
<dbReference type="Pfam" id="PF00271">
    <property type="entry name" value="Helicase_C"/>
    <property type="match status" value="1"/>
</dbReference>
<accession>A0A9N7N300</accession>
<name>A0A9N7N300_STRHE</name>
<dbReference type="InterPro" id="IPR036882">
    <property type="entry name" value="Alba-like_dom_sf"/>
</dbReference>
<organism evidence="12 13">
    <name type="scientific">Striga hermonthica</name>
    <name type="common">Purple witchweed</name>
    <name type="synonym">Buchnera hermonthica</name>
    <dbReference type="NCBI Taxonomy" id="68872"/>
    <lineage>
        <taxon>Eukaryota</taxon>
        <taxon>Viridiplantae</taxon>
        <taxon>Streptophyta</taxon>
        <taxon>Embryophyta</taxon>
        <taxon>Tracheophyta</taxon>
        <taxon>Spermatophyta</taxon>
        <taxon>Magnoliopsida</taxon>
        <taxon>eudicotyledons</taxon>
        <taxon>Gunneridae</taxon>
        <taxon>Pentapetalae</taxon>
        <taxon>asterids</taxon>
        <taxon>lamiids</taxon>
        <taxon>Lamiales</taxon>
        <taxon>Orobanchaceae</taxon>
        <taxon>Buchnereae</taxon>
        <taxon>Striga</taxon>
    </lineage>
</organism>
<comment type="similarity">
    <text evidence="7">Belongs to the DEAD box helicase family. DDX3/DED1 subfamily.</text>
</comment>
<feature type="domain" description="Helicase C-terminal" evidence="11">
    <location>
        <begin position="349"/>
        <end position="503"/>
    </location>
</feature>
<evidence type="ECO:0000259" key="10">
    <source>
        <dbReference type="PROSITE" id="PS51192"/>
    </source>
</evidence>
<evidence type="ECO:0000256" key="5">
    <source>
        <dbReference type="ARBA" id="ARBA00022840"/>
    </source>
</evidence>
<keyword evidence="5" id="KW-0067">ATP-binding</keyword>
<dbReference type="PANTHER" id="PTHR47958">
    <property type="entry name" value="ATP-DEPENDENT RNA HELICASE DBP3"/>
    <property type="match status" value="1"/>
</dbReference>
<evidence type="ECO:0000313" key="12">
    <source>
        <dbReference type="EMBL" id="CAA0821070.1"/>
    </source>
</evidence>
<evidence type="ECO:0000256" key="4">
    <source>
        <dbReference type="ARBA" id="ARBA00022806"/>
    </source>
</evidence>
<comment type="caution">
    <text evidence="12">The sequence shown here is derived from an EMBL/GenBank/DDBJ whole genome shotgun (WGS) entry which is preliminary data.</text>
</comment>
<feature type="domain" description="Helicase ATP-binding" evidence="10">
    <location>
        <begin position="135"/>
        <end position="325"/>
    </location>
</feature>
<keyword evidence="13" id="KW-1185">Reference proteome</keyword>
<dbReference type="PROSITE" id="PS51192">
    <property type="entry name" value="HELICASE_ATP_BIND_1"/>
    <property type="match status" value="1"/>
</dbReference>
<dbReference type="OrthoDB" id="196131at2759"/>
<dbReference type="SUPFAM" id="SSF52540">
    <property type="entry name" value="P-loop containing nucleoside triphosphate hydrolases"/>
    <property type="match status" value="1"/>
</dbReference>
<dbReference type="PROSITE" id="PS51194">
    <property type="entry name" value="HELICASE_CTER"/>
    <property type="match status" value="1"/>
</dbReference>
<feature type="compositionally biased region" description="Pro residues" evidence="9">
    <location>
        <begin position="15"/>
        <end position="26"/>
    </location>
</feature>
<dbReference type="EC" id="3.6.4.13" evidence="1"/>
<dbReference type="SMART" id="SM00490">
    <property type="entry name" value="HELICc"/>
    <property type="match status" value="1"/>
</dbReference>
<dbReference type="EMBL" id="CACSLK010020742">
    <property type="protein sequence ID" value="CAA0821070.1"/>
    <property type="molecule type" value="Genomic_DNA"/>
</dbReference>
<evidence type="ECO:0000259" key="11">
    <source>
        <dbReference type="PROSITE" id="PS51194"/>
    </source>
</evidence>
<dbReference type="GO" id="GO:0016787">
    <property type="term" value="F:hydrolase activity"/>
    <property type="evidence" value="ECO:0007669"/>
    <property type="project" value="UniProtKB-KW"/>
</dbReference>
<dbReference type="CDD" id="cd17967">
    <property type="entry name" value="DEADc_DDX3_DDX4"/>
    <property type="match status" value="1"/>
</dbReference>
<dbReference type="InterPro" id="IPR044763">
    <property type="entry name" value="Ded1/Dbp1_DEADc"/>
</dbReference>
<dbReference type="Gene3D" id="3.40.50.300">
    <property type="entry name" value="P-loop containing nucleotide triphosphate hydrolases"/>
    <property type="match status" value="2"/>
</dbReference>
<protein>
    <recommendedName>
        <fullName evidence="1">RNA helicase</fullName>
        <ecNumber evidence="1">3.6.4.13</ecNumber>
    </recommendedName>
</protein>
<comment type="catalytic activity">
    <reaction evidence="8">
        <text>ATP + H2O = ADP + phosphate + H(+)</text>
        <dbReference type="Rhea" id="RHEA:13065"/>
        <dbReference type="ChEBI" id="CHEBI:15377"/>
        <dbReference type="ChEBI" id="CHEBI:15378"/>
        <dbReference type="ChEBI" id="CHEBI:30616"/>
        <dbReference type="ChEBI" id="CHEBI:43474"/>
        <dbReference type="ChEBI" id="CHEBI:456216"/>
        <dbReference type="EC" id="3.6.4.13"/>
    </reaction>
</comment>
<dbReference type="FunFam" id="3.40.50.300:FF:000008">
    <property type="entry name" value="ATP-dependent RNA helicase RhlB"/>
    <property type="match status" value="1"/>
</dbReference>
<evidence type="ECO:0000256" key="8">
    <source>
        <dbReference type="ARBA" id="ARBA00047984"/>
    </source>
</evidence>
<keyword evidence="2" id="KW-0547">Nucleotide-binding</keyword>
<dbReference type="FunFam" id="3.40.50.300:FF:000397">
    <property type="entry name" value="Probable ATP-dependent RNA helicase DDX4"/>
    <property type="match status" value="1"/>
</dbReference>
<dbReference type="CDD" id="cd18787">
    <property type="entry name" value="SF2_C_DEAD"/>
    <property type="match status" value="1"/>
</dbReference>
<feature type="compositionally biased region" description="Basic and acidic residues" evidence="9">
    <location>
        <begin position="59"/>
        <end position="89"/>
    </location>
</feature>
<sequence>MSQPWFTGSGAAASRPPPRNRSPYLPPHARLQPEITVTVPPLHAGRRRPQPNTSGQPDISRKLEDLEITSKHVEDAEPETKNASAHDDTPVEATGADIPPPAASFLEMGFPVKALIDNIRRCRYVSPTPIQRHAIPAAMAGRDLMACAQTGSGKTAAFCFPIINGVMLDKEHGKTLNGGRVGPTHLASPLSLILAPTRELACQIHDEATKFSYQTGVRVVAVYGGAPMFQQLRKLEMGVEILVATPGRLVDLIERGRVSLRNVKYLALDEADRMLDMGFEPQVRKIVQQMEMPPPGSRQTMLFSATFPDEIRRLASDFLTNYIFLAAGKVGSSTDLIAQRVEFVDETNKRDHLVDILRCQKTNSAPAKNALTLVFVETKKGVDALERWLNTKRFSAAAIHGDKLQMERENALKSFRTGRTPILVATDVAARGLDIPHVAHVINFDLPRSIEDYVHRIGRTGRAGKSGLATAFFSEKNIPLAKPLVNLMREAKQKVPSWLVEYAEAGRETHNGSGRKYGYTGGAHNESGYDDPYAVGMNLPDFGTSYDNERTWGGKGGGWEDESRGRPISKAKIEIMLGKTEKFEDLMAAAAEERARDGEEQT</sequence>
<evidence type="ECO:0000256" key="2">
    <source>
        <dbReference type="ARBA" id="ARBA00022741"/>
    </source>
</evidence>
<dbReference type="GO" id="GO:0003724">
    <property type="term" value="F:RNA helicase activity"/>
    <property type="evidence" value="ECO:0007669"/>
    <property type="project" value="UniProtKB-EC"/>
</dbReference>
<evidence type="ECO:0000313" key="13">
    <source>
        <dbReference type="Proteomes" id="UP001153555"/>
    </source>
</evidence>
<keyword evidence="6" id="KW-0694">RNA-binding</keyword>
<evidence type="ECO:0000256" key="7">
    <source>
        <dbReference type="ARBA" id="ARBA00024358"/>
    </source>
</evidence>
<dbReference type="GO" id="GO:0005524">
    <property type="term" value="F:ATP binding"/>
    <property type="evidence" value="ECO:0007669"/>
    <property type="project" value="UniProtKB-KW"/>
</dbReference>
<reference evidence="12" key="1">
    <citation type="submission" date="2019-12" db="EMBL/GenBank/DDBJ databases">
        <authorList>
            <person name="Scholes J."/>
        </authorList>
    </citation>
    <scope>NUCLEOTIDE SEQUENCE</scope>
</reference>
<dbReference type="InterPro" id="IPR027417">
    <property type="entry name" value="P-loop_NTPase"/>
</dbReference>
<dbReference type="Gene3D" id="3.30.110.20">
    <property type="entry name" value="Alba-like domain"/>
    <property type="match status" value="1"/>
</dbReference>
<dbReference type="InterPro" id="IPR011545">
    <property type="entry name" value="DEAD/DEAH_box_helicase_dom"/>
</dbReference>
<feature type="region of interest" description="Disordered" evidence="9">
    <location>
        <begin position="1"/>
        <end position="100"/>
    </location>
</feature>
<dbReference type="Proteomes" id="UP001153555">
    <property type="component" value="Unassembled WGS sequence"/>
</dbReference>